<gene>
    <name evidence="2" type="ORF">CYMTET_45571</name>
</gene>
<dbReference type="AlphaFoldDB" id="A0AAE0EY69"/>
<evidence type="ECO:0000313" key="3">
    <source>
        <dbReference type="Proteomes" id="UP001190700"/>
    </source>
</evidence>
<organism evidence="2 3">
    <name type="scientific">Cymbomonas tetramitiformis</name>
    <dbReference type="NCBI Taxonomy" id="36881"/>
    <lineage>
        <taxon>Eukaryota</taxon>
        <taxon>Viridiplantae</taxon>
        <taxon>Chlorophyta</taxon>
        <taxon>Pyramimonadophyceae</taxon>
        <taxon>Pyramimonadales</taxon>
        <taxon>Pyramimonadaceae</taxon>
        <taxon>Cymbomonas</taxon>
    </lineage>
</organism>
<feature type="region of interest" description="Disordered" evidence="1">
    <location>
        <begin position="181"/>
        <end position="201"/>
    </location>
</feature>
<feature type="region of interest" description="Disordered" evidence="1">
    <location>
        <begin position="131"/>
        <end position="161"/>
    </location>
</feature>
<sequence length="266" mass="29241">MTGRELPGLSPSPLGPQVLPPACLTLQDYSWTLKSWPNVNLLENRRVSPSASPKWFLPANHVVASRNVPAVSIPSHRNSLNTNRFASLLRTGACRDVLVQKQCSQHAFNHRRNKTDVVLHNLPAIDKRAPWSSPGCARSERDCRSEISTPTKRPGTDPGLFSKRSAARVIRTPDELIATSNHCWPDGEPVNSGGKMSTQPGVLIRRRPPLTCGQRITTNQNEGQSLLMCTSGFKTRQSVQGFGNEVISVAQLPETVAVSKRAWDDL</sequence>
<name>A0AAE0EY69_9CHLO</name>
<protein>
    <submittedName>
        <fullName evidence="2">Uncharacterized protein</fullName>
    </submittedName>
</protein>
<dbReference type="EMBL" id="LGRX02031348">
    <property type="protein sequence ID" value="KAK3244838.1"/>
    <property type="molecule type" value="Genomic_DNA"/>
</dbReference>
<accession>A0AAE0EY69</accession>
<proteinExistence type="predicted"/>
<evidence type="ECO:0000313" key="2">
    <source>
        <dbReference type="EMBL" id="KAK3244838.1"/>
    </source>
</evidence>
<keyword evidence="3" id="KW-1185">Reference proteome</keyword>
<comment type="caution">
    <text evidence="2">The sequence shown here is derived from an EMBL/GenBank/DDBJ whole genome shotgun (WGS) entry which is preliminary data.</text>
</comment>
<dbReference type="Proteomes" id="UP001190700">
    <property type="component" value="Unassembled WGS sequence"/>
</dbReference>
<reference evidence="2 3" key="1">
    <citation type="journal article" date="2015" name="Genome Biol. Evol.">
        <title>Comparative Genomics of a Bacterivorous Green Alga Reveals Evolutionary Causalities and Consequences of Phago-Mixotrophic Mode of Nutrition.</title>
        <authorList>
            <person name="Burns J.A."/>
            <person name="Paasch A."/>
            <person name="Narechania A."/>
            <person name="Kim E."/>
        </authorList>
    </citation>
    <scope>NUCLEOTIDE SEQUENCE [LARGE SCALE GENOMIC DNA]</scope>
    <source>
        <strain evidence="2 3">PLY_AMNH</strain>
    </source>
</reference>
<evidence type="ECO:0000256" key="1">
    <source>
        <dbReference type="SAM" id="MobiDB-lite"/>
    </source>
</evidence>